<evidence type="ECO:0000256" key="1">
    <source>
        <dbReference type="PROSITE-ProRule" id="PRU00325"/>
    </source>
</evidence>
<keyword evidence="1" id="KW-0863">Zinc-finger</keyword>
<dbReference type="PANTHER" id="PTHR31973:SF187">
    <property type="entry name" value="MUTATOR TRANSPOSASE MUDRA PROTEIN"/>
    <property type="match status" value="1"/>
</dbReference>
<dbReference type="EMBL" id="SDMP01000006">
    <property type="protein sequence ID" value="RYR50976.1"/>
    <property type="molecule type" value="Genomic_DNA"/>
</dbReference>
<evidence type="ECO:0000313" key="3">
    <source>
        <dbReference type="EMBL" id="RYR50976.1"/>
    </source>
</evidence>
<dbReference type="Pfam" id="PF04434">
    <property type="entry name" value="SWIM"/>
    <property type="match status" value="1"/>
</dbReference>
<comment type="caution">
    <text evidence="3">The sequence shown here is derived from an EMBL/GenBank/DDBJ whole genome shotgun (WGS) entry which is preliminary data.</text>
</comment>
<accession>A0A445CJ63</accession>
<dbReference type="PROSITE" id="PS50966">
    <property type="entry name" value="ZF_SWIM"/>
    <property type="match status" value="1"/>
</dbReference>
<dbReference type="PANTHER" id="PTHR31973">
    <property type="entry name" value="POLYPROTEIN, PUTATIVE-RELATED"/>
    <property type="match status" value="1"/>
</dbReference>
<sequence>MKKRATHKRILGTYKGKLALVQQMKLDKLIKPRSHKRNAHWRGDNDKVVFEVSRNSHKLGINLKNHICTCNLWQLIGVPCVHAVAAI</sequence>
<keyword evidence="4" id="KW-1185">Reference proteome</keyword>
<dbReference type="Proteomes" id="UP000289738">
    <property type="component" value="Chromosome A06"/>
</dbReference>
<protein>
    <recommendedName>
        <fullName evidence="2">SWIM-type domain-containing protein</fullName>
    </recommendedName>
</protein>
<keyword evidence="1" id="KW-0479">Metal-binding</keyword>
<evidence type="ECO:0000259" key="2">
    <source>
        <dbReference type="PROSITE" id="PS50966"/>
    </source>
</evidence>
<reference evidence="3 4" key="1">
    <citation type="submission" date="2019-01" db="EMBL/GenBank/DDBJ databases">
        <title>Sequencing of cultivated peanut Arachis hypogaea provides insights into genome evolution and oil improvement.</title>
        <authorList>
            <person name="Chen X."/>
        </authorList>
    </citation>
    <scope>NUCLEOTIDE SEQUENCE [LARGE SCALE GENOMIC DNA]</scope>
    <source>
        <strain evidence="4">cv. Fuhuasheng</strain>
        <tissue evidence="3">Leaves</tissue>
    </source>
</reference>
<organism evidence="3 4">
    <name type="scientific">Arachis hypogaea</name>
    <name type="common">Peanut</name>
    <dbReference type="NCBI Taxonomy" id="3818"/>
    <lineage>
        <taxon>Eukaryota</taxon>
        <taxon>Viridiplantae</taxon>
        <taxon>Streptophyta</taxon>
        <taxon>Embryophyta</taxon>
        <taxon>Tracheophyta</taxon>
        <taxon>Spermatophyta</taxon>
        <taxon>Magnoliopsida</taxon>
        <taxon>eudicotyledons</taxon>
        <taxon>Gunneridae</taxon>
        <taxon>Pentapetalae</taxon>
        <taxon>rosids</taxon>
        <taxon>fabids</taxon>
        <taxon>Fabales</taxon>
        <taxon>Fabaceae</taxon>
        <taxon>Papilionoideae</taxon>
        <taxon>50 kb inversion clade</taxon>
        <taxon>dalbergioids sensu lato</taxon>
        <taxon>Dalbergieae</taxon>
        <taxon>Pterocarpus clade</taxon>
        <taxon>Arachis</taxon>
    </lineage>
</organism>
<dbReference type="InterPro" id="IPR007527">
    <property type="entry name" value="Znf_SWIM"/>
</dbReference>
<dbReference type="AlphaFoldDB" id="A0A445CJ63"/>
<gene>
    <name evidence="3" type="ORF">Ahy_A06g026038</name>
</gene>
<evidence type="ECO:0000313" key="4">
    <source>
        <dbReference type="Proteomes" id="UP000289738"/>
    </source>
</evidence>
<keyword evidence="1" id="KW-0862">Zinc</keyword>
<dbReference type="GO" id="GO:0008270">
    <property type="term" value="F:zinc ion binding"/>
    <property type="evidence" value="ECO:0007669"/>
    <property type="project" value="UniProtKB-KW"/>
</dbReference>
<name>A0A445CJ63_ARAHY</name>
<feature type="domain" description="SWIM-type" evidence="2">
    <location>
        <begin position="50"/>
        <end position="87"/>
    </location>
</feature>
<proteinExistence type="predicted"/>